<keyword evidence="2" id="KW-0472">Membrane</keyword>
<dbReference type="Proteomes" id="UP000574761">
    <property type="component" value="Unassembled WGS sequence"/>
</dbReference>
<keyword evidence="2" id="KW-1133">Transmembrane helix</keyword>
<accession>A0A7W6D5T2</accession>
<evidence type="ECO:0000256" key="1">
    <source>
        <dbReference type="SAM" id="MobiDB-lite"/>
    </source>
</evidence>
<evidence type="ECO:0000313" key="3">
    <source>
        <dbReference type="EMBL" id="MBB3977301.1"/>
    </source>
</evidence>
<keyword evidence="2" id="KW-0812">Transmembrane</keyword>
<protein>
    <submittedName>
        <fullName evidence="3">Putative membrane protein</fullName>
    </submittedName>
</protein>
<comment type="caution">
    <text evidence="3">The sequence shown here is derived from an EMBL/GenBank/DDBJ whole genome shotgun (WGS) entry which is preliminary data.</text>
</comment>
<feature type="region of interest" description="Disordered" evidence="1">
    <location>
        <begin position="1"/>
        <end position="20"/>
    </location>
</feature>
<gene>
    <name evidence="3" type="ORF">GGQ64_002507</name>
</gene>
<organism evidence="3 4">
    <name type="scientific">Mycoplana azooxidifex</name>
    <dbReference type="NCBI Taxonomy" id="1636188"/>
    <lineage>
        <taxon>Bacteria</taxon>
        <taxon>Pseudomonadati</taxon>
        <taxon>Pseudomonadota</taxon>
        <taxon>Alphaproteobacteria</taxon>
        <taxon>Hyphomicrobiales</taxon>
        <taxon>Rhizobiaceae</taxon>
        <taxon>Mycoplana</taxon>
    </lineage>
</organism>
<name>A0A7W6D5T2_9HYPH</name>
<keyword evidence="4" id="KW-1185">Reference proteome</keyword>
<reference evidence="3 4" key="1">
    <citation type="submission" date="2020-08" db="EMBL/GenBank/DDBJ databases">
        <title>Genomic Encyclopedia of Type Strains, Phase IV (KMG-IV): sequencing the most valuable type-strain genomes for metagenomic binning, comparative biology and taxonomic classification.</title>
        <authorList>
            <person name="Goeker M."/>
        </authorList>
    </citation>
    <scope>NUCLEOTIDE SEQUENCE [LARGE SCALE GENOMIC DNA]</scope>
    <source>
        <strain evidence="3 4">DSM 100211</strain>
    </source>
</reference>
<dbReference type="EMBL" id="JACIEE010000005">
    <property type="protein sequence ID" value="MBB3977301.1"/>
    <property type="molecule type" value="Genomic_DNA"/>
</dbReference>
<dbReference type="InterPro" id="IPR009380">
    <property type="entry name" value="DUF1036"/>
</dbReference>
<proteinExistence type="predicted"/>
<evidence type="ECO:0000313" key="4">
    <source>
        <dbReference type="Proteomes" id="UP000574761"/>
    </source>
</evidence>
<evidence type="ECO:0000256" key="2">
    <source>
        <dbReference type="SAM" id="Phobius"/>
    </source>
</evidence>
<dbReference type="Pfam" id="PF06282">
    <property type="entry name" value="DUF1036"/>
    <property type="match status" value="1"/>
</dbReference>
<feature type="transmembrane region" description="Helical" evidence="2">
    <location>
        <begin position="20"/>
        <end position="42"/>
    </location>
</feature>
<dbReference type="AlphaFoldDB" id="A0A7W6D5T2"/>
<sequence>MTKSTEFPLETVPDHSHSRPLRSASGLSFLGLFAAAAFFTLAAPGAARADFRVCNGTQNLVGVAIGYRATEGWVTEGWWQIPATTCATLIEGELQSRYYYLYAEDAARGGRWTGEVNMCVAENEFKITGVQDCFARGFQKNGFKEYDTGRQGSWMVQLSDTPGPQESQN</sequence>